<dbReference type="GO" id="GO:0016757">
    <property type="term" value="F:glycosyltransferase activity"/>
    <property type="evidence" value="ECO:0007669"/>
    <property type="project" value="UniProtKB-KW"/>
</dbReference>
<keyword evidence="3" id="KW-0808">Transferase</keyword>
<evidence type="ECO:0000256" key="1">
    <source>
        <dbReference type="ARBA" id="ARBA00009481"/>
    </source>
</evidence>
<dbReference type="EMBL" id="BAFO02000032">
    <property type="protein sequence ID" value="GAD86472.1"/>
    <property type="molecule type" value="Genomic_DNA"/>
</dbReference>
<accession>U5E8Q7</accession>
<evidence type="ECO:0000313" key="6">
    <source>
        <dbReference type="Proteomes" id="UP000017048"/>
    </source>
</evidence>
<dbReference type="Gene3D" id="3.40.50.2000">
    <property type="entry name" value="Glycogen Phosphorylase B"/>
    <property type="match status" value="2"/>
</dbReference>
<dbReference type="CDD" id="cd03801">
    <property type="entry name" value="GT4_PimA-like"/>
    <property type="match status" value="1"/>
</dbReference>
<dbReference type="Pfam" id="PF00534">
    <property type="entry name" value="Glycos_transf_1"/>
    <property type="match status" value="1"/>
</dbReference>
<evidence type="ECO:0000259" key="4">
    <source>
        <dbReference type="Pfam" id="PF00534"/>
    </source>
</evidence>
<evidence type="ECO:0000313" key="5">
    <source>
        <dbReference type="EMBL" id="GAD86472.1"/>
    </source>
</evidence>
<feature type="domain" description="Glycosyl transferase family 1" evidence="4">
    <location>
        <begin position="187"/>
        <end position="335"/>
    </location>
</feature>
<evidence type="ECO:0000256" key="2">
    <source>
        <dbReference type="ARBA" id="ARBA00022676"/>
    </source>
</evidence>
<evidence type="ECO:0000256" key="3">
    <source>
        <dbReference type="ARBA" id="ARBA00022679"/>
    </source>
</evidence>
<keyword evidence="2" id="KW-0328">Glycosyltransferase</keyword>
<dbReference type="AlphaFoldDB" id="U5E8Q7"/>
<dbReference type="Proteomes" id="UP000017048">
    <property type="component" value="Unassembled WGS sequence"/>
</dbReference>
<comment type="caution">
    <text evidence="5">The sequence shown here is derived from an EMBL/GenBank/DDBJ whole genome shotgun (WGS) entry which is preliminary data.</text>
</comment>
<organism evidence="5 6">
    <name type="scientific">Nocardia asteroides NBRC 15531</name>
    <dbReference type="NCBI Taxonomy" id="1110697"/>
    <lineage>
        <taxon>Bacteria</taxon>
        <taxon>Bacillati</taxon>
        <taxon>Actinomycetota</taxon>
        <taxon>Actinomycetes</taxon>
        <taxon>Mycobacteriales</taxon>
        <taxon>Nocardiaceae</taxon>
        <taxon>Nocardia</taxon>
    </lineage>
</organism>
<proteinExistence type="inferred from homology"/>
<keyword evidence="6" id="KW-1185">Reference proteome</keyword>
<sequence>MREVLFVAHSSQASGAEKIMLALAELAVARGYRVRVACPAGPLSARLPDTVAHQPLPELGLTGQQGVERLRAAVIMVWRWLRAALILRRLARPASVTTVVNSTMALPAVALTLPRRRTAVWLVHDVLAGRRQFVVARLGRLAVGRAVAVSERAAVPVRQCGFDVRVARQGVAWPVEPAPVVDRAPLVAGILGVVTAWKGHHVLLAAAAGVPDLRIEIAGSAHPGDEPYLAELRARAERSDLAGRVRFLGAVDALDTLRGWDILVSASVLPEAGPLVVLEAMSVGVPVVATDHGGNATPDTAVCVPPDDPDALRAALETLARDPDLRADLRARGRAHIAAEHDLSVTLPRMLDALLARDQNETVGP</sequence>
<dbReference type="eggNOG" id="COG0438">
    <property type="taxonomic scope" value="Bacteria"/>
</dbReference>
<gene>
    <name evidence="5" type="ORF">NCAST_32_09580</name>
</gene>
<dbReference type="STRING" id="1824.SAMN05444423_102151"/>
<dbReference type="InterPro" id="IPR001296">
    <property type="entry name" value="Glyco_trans_1"/>
</dbReference>
<name>U5E8Q7_NOCAS</name>
<comment type="similarity">
    <text evidence="1">Belongs to the glycosyltransferase group 1 family. Glycosyltransferase 4 subfamily.</text>
</comment>
<reference evidence="5 6" key="1">
    <citation type="journal article" date="2014" name="BMC Genomics">
        <title>Genome based analysis of type-I polyketide synthase and nonribosomal peptide synthetase gene clusters in seven strains of five representative Nocardia species.</title>
        <authorList>
            <person name="Komaki H."/>
            <person name="Ichikawa N."/>
            <person name="Hosoyama A."/>
            <person name="Takahashi-Nakaguchi A."/>
            <person name="Matsuzawa T."/>
            <person name="Suzuki K."/>
            <person name="Fujita N."/>
            <person name="Gonoi T."/>
        </authorList>
    </citation>
    <scope>NUCLEOTIDE SEQUENCE [LARGE SCALE GENOMIC DNA]</scope>
    <source>
        <strain evidence="5 6">NBRC 15531</strain>
    </source>
</reference>
<dbReference type="PANTHER" id="PTHR12526">
    <property type="entry name" value="GLYCOSYLTRANSFERASE"/>
    <property type="match status" value="1"/>
</dbReference>
<dbReference type="PANTHER" id="PTHR12526:SF640">
    <property type="entry name" value="COLANIC ACID BIOSYNTHESIS GLYCOSYLTRANSFERASE WCAL-RELATED"/>
    <property type="match status" value="1"/>
</dbReference>
<protein>
    <submittedName>
        <fullName evidence="5">Glycosyltransferase</fullName>
    </submittedName>
</protein>
<dbReference type="SUPFAM" id="SSF53756">
    <property type="entry name" value="UDP-Glycosyltransferase/glycogen phosphorylase"/>
    <property type="match status" value="1"/>
</dbReference>